<proteinExistence type="inferred from homology"/>
<feature type="repeat" description="PPR" evidence="3">
    <location>
        <begin position="371"/>
        <end position="405"/>
    </location>
</feature>
<feature type="repeat" description="PPR" evidence="3">
    <location>
        <begin position="476"/>
        <end position="510"/>
    </location>
</feature>
<evidence type="ECO:0000313" key="5">
    <source>
        <dbReference type="Proteomes" id="UP000595140"/>
    </source>
</evidence>
<dbReference type="Pfam" id="PF13041">
    <property type="entry name" value="PPR_2"/>
    <property type="match status" value="6"/>
</dbReference>
<feature type="repeat" description="PPR" evidence="3">
    <location>
        <begin position="616"/>
        <end position="650"/>
    </location>
</feature>
<feature type="repeat" description="PPR" evidence="3">
    <location>
        <begin position="686"/>
        <end position="720"/>
    </location>
</feature>
<keyword evidence="5" id="KW-1185">Reference proteome</keyword>
<reference evidence="4 5" key="1">
    <citation type="submission" date="2018-04" db="EMBL/GenBank/DDBJ databases">
        <authorList>
            <person name="Vogel A."/>
        </authorList>
    </citation>
    <scope>NUCLEOTIDE SEQUENCE [LARGE SCALE GENOMIC DNA]</scope>
</reference>
<comment type="similarity">
    <text evidence="1">Belongs to the PPR family. P subfamily.</text>
</comment>
<feature type="repeat" description="PPR" evidence="3">
    <location>
        <begin position="546"/>
        <end position="580"/>
    </location>
</feature>
<dbReference type="AlphaFoldDB" id="A0A484N6N4"/>
<dbReference type="EMBL" id="OOIL02005600">
    <property type="protein sequence ID" value="VFQ95644.1"/>
    <property type="molecule type" value="Genomic_DNA"/>
</dbReference>
<dbReference type="InterPro" id="IPR011990">
    <property type="entry name" value="TPR-like_helical_dom_sf"/>
</dbReference>
<evidence type="ECO:0000313" key="4">
    <source>
        <dbReference type="EMBL" id="VFQ95644.1"/>
    </source>
</evidence>
<evidence type="ECO:0008006" key="6">
    <source>
        <dbReference type="Google" id="ProtNLM"/>
    </source>
</evidence>
<feature type="repeat" description="PPR" evidence="3">
    <location>
        <begin position="511"/>
        <end position="545"/>
    </location>
</feature>
<protein>
    <recommendedName>
        <fullName evidence="6">Pentacotripeptide-repeat region of PRORP domain-containing protein</fullName>
    </recommendedName>
</protein>
<gene>
    <name evidence="4" type="ORF">CCAM_LOCUS37420</name>
</gene>
<organism evidence="4 5">
    <name type="scientific">Cuscuta campestris</name>
    <dbReference type="NCBI Taxonomy" id="132261"/>
    <lineage>
        <taxon>Eukaryota</taxon>
        <taxon>Viridiplantae</taxon>
        <taxon>Streptophyta</taxon>
        <taxon>Embryophyta</taxon>
        <taxon>Tracheophyta</taxon>
        <taxon>Spermatophyta</taxon>
        <taxon>Magnoliopsida</taxon>
        <taxon>eudicotyledons</taxon>
        <taxon>Gunneridae</taxon>
        <taxon>Pentapetalae</taxon>
        <taxon>asterids</taxon>
        <taxon>lamiids</taxon>
        <taxon>Solanales</taxon>
        <taxon>Convolvulaceae</taxon>
        <taxon>Cuscuteae</taxon>
        <taxon>Cuscuta</taxon>
        <taxon>Cuscuta subgen. Grammica</taxon>
        <taxon>Cuscuta sect. Cleistogrammica</taxon>
    </lineage>
</organism>
<keyword evidence="2" id="KW-0677">Repeat</keyword>
<accession>A0A484N6N4</accession>
<dbReference type="Proteomes" id="UP000595140">
    <property type="component" value="Unassembled WGS sequence"/>
</dbReference>
<dbReference type="NCBIfam" id="TIGR00756">
    <property type="entry name" value="PPR"/>
    <property type="match status" value="11"/>
</dbReference>
<dbReference type="PROSITE" id="PS51375">
    <property type="entry name" value="PPR"/>
    <property type="match status" value="13"/>
</dbReference>
<sequence>MHGVSRRLHCAVKAGHHTLFLSMMLNASPPLCKSLISHSVLFSSDSSVHGSSSPFSDVKFDFIEQFSPVPNTGGYNVITLNERRIILVGLSKMIKTENADYLNAFSNQFCPHCVVEIMKSFHDRKVALALFKYVFQDYSERMVQSGCIAALLLDAMKLRLMSQDMLSWIIKRIGECRGDEVVEFMCREYYFYASNYFSVLDSLMRAFLCSEMISGALKVLCIMREAKMQPSLSAVSILFKLLFRFDHHRSVWMLFRDMLHKGPCPNTYVYNVMILGFCKRGYLQVGESLLHLMRKFGCEQDTITYNILINAYCMKGWTSDALNWVHVMIEHGCKPNDITFGTIINALCKEGSIAEARRIFDEMQEFGVYASTETYNILMDGYVKAREVDKADSLYKEMIKNGISPDGITFNVLVAGYYKYGREENTDKLLRDLITREVIPDCSLTDVTIAGLCWAERLDEAVELLHNILEMGIPLSVISFNSIIAAYSKLGLGENAFGIYNIMVKFGQNPSASTCASLLMCLCTTGSLHEAKELMSKMISMNFPINRVSFTLLLDGYFKKGDTDSALFLWEEMGRIGMTPDVVAFSAFIDGLCKTGFVGEAYEKFLEMKRKELVPNNFVYNSLIAAFCKSGGLNEALMLEKEMREKGLFPDVFTINIILKGLCMQGRMQSAIDTYIKMQQSGVKPDTVTYNTLINGFIKAFDMASVDNLVSKMFATGWEPDITTYNIRLHGFCTSKKINRAVMMLNELVSAGIVPNTVTYNILMNGACNDVLDRAMILAAKLLKMAFIPNTVTANLLLSQLCKQGLPERAVMWGHKLSQIGIEFDEITYTILDRASTSYDKTRQYADYSKGMTEKSIFVDILMYITCDYLGRMRAHSDSTHYSVEFVHGPDGSLELVNRVSL</sequence>
<feature type="repeat" description="PPR" evidence="3">
    <location>
        <begin position="651"/>
        <end position="685"/>
    </location>
</feature>
<evidence type="ECO:0000256" key="3">
    <source>
        <dbReference type="PROSITE-ProRule" id="PRU00708"/>
    </source>
</evidence>
<feature type="repeat" description="PPR" evidence="3">
    <location>
        <begin position="266"/>
        <end position="300"/>
    </location>
</feature>
<feature type="repeat" description="PPR" evidence="3">
    <location>
        <begin position="301"/>
        <end position="335"/>
    </location>
</feature>
<feature type="repeat" description="PPR" evidence="3">
    <location>
        <begin position="406"/>
        <end position="440"/>
    </location>
</feature>
<dbReference type="Pfam" id="PF01535">
    <property type="entry name" value="PPR"/>
    <property type="match status" value="4"/>
</dbReference>
<feature type="repeat" description="PPR" evidence="3">
    <location>
        <begin position="581"/>
        <end position="615"/>
    </location>
</feature>
<name>A0A484N6N4_9ASTE</name>
<evidence type="ECO:0000256" key="2">
    <source>
        <dbReference type="ARBA" id="ARBA00022737"/>
    </source>
</evidence>
<dbReference type="PANTHER" id="PTHR47447">
    <property type="entry name" value="OS03G0856100 PROTEIN"/>
    <property type="match status" value="1"/>
</dbReference>
<dbReference type="OrthoDB" id="185373at2759"/>
<dbReference type="Gene3D" id="1.25.40.10">
    <property type="entry name" value="Tetratricopeptide repeat domain"/>
    <property type="match status" value="7"/>
</dbReference>
<feature type="repeat" description="PPR" evidence="3">
    <location>
        <begin position="336"/>
        <end position="370"/>
    </location>
</feature>
<dbReference type="InterPro" id="IPR002885">
    <property type="entry name" value="PPR_rpt"/>
</dbReference>
<feature type="repeat" description="PPR" evidence="3">
    <location>
        <begin position="721"/>
        <end position="755"/>
    </location>
</feature>
<dbReference type="PANTHER" id="PTHR47447:SF22">
    <property type="entry name" value="TETRATRICOPEPTIDE-LIKE HELICAL DOMAIN SUPERFAMILY"/>
    <property type="match status" value="1"/>
</dbReference>
<evidence type="ECO:0000256" key="1">
    <source>
        <dbReference type="ARBA" id="ARBA00007626"/>
    </source>
</evidence>